<evidence type="ECO:0000259" key="1">
    <source>
        <dbReference type="Pfam" id="PF08241"/>
    </source>
</evidence>
<proteinExistence type="predicted"/>
<gene>
    <name evidence="2" type="ORF">HMPREF0063_11063</name>
</gene>
<dbReference type="Pfam" id="PF08241">
    <property type="entry name" value="Methyltransf_11"/>
    <property type="match status" value="1"/>
</dbReference>
<dbReference type="Gene3D" id="3.40.50.150">
    <property type="entry name" value="Vaccinia Virus protein VP39"/>
    <property type="match status" value="1"/>
</dbReference>
<dbReference type="SUPFAM" id="SSF53335">
    <property type="entry name" value="S-adenosyl-L-methionine-dependent methyltransferases"/>
    <property type="match status" value="1"/>
</dbReference>
<dbReference type="InterPro" id="IPR029063">
    <property type="entry name" value="SAM-dependent_MTases_sf"/>
</dbReference>
<dbReference type="HOGENOM" id="CLU_061533_2_0_11"/>
<keyword evidence="2" id="KW-0808">Transferase</keyword>
<dbReference type="PANTHER" id="PTHR43861">
    <property type="entry name" value="TRANS-ACONITATE 2-METHYLTRANSFERASE-RELATED"/>
    <property type="match status" value="1"/>
</dbReference>
<dbReference type="GO" id="GO:0032259">
    <property type="term" value="P:methylation"/>
    <property type="evidence" value="ECO:0007669"/>
    <property type="project" value="UniProtKB-KW"/>
</dbReference>
<dbReference type="eggNOG" id="COG2227">
    <property type="taxonomic scope" value="Bacteria"/>
</dbReference>
<evidence type="ECO:0000313" key="3">
    <source>
        <dbReference type="Proteomes" id="UP000003111"/>
    </source>
</evidence>
<keyword evidence="2" id="KW-0489">Methyltransferase</keyword>
<dbReference type="Proteomes" id="UP000003111">
    <property type="component" value="Unassembled WGS sequence"/>
</dbReference>
<reference evidence="2" key="1">
    <citation type="submission" date="2010-08" db="EMBL/GenBank/DDBJ databases">
        <authorList>
            <person name="Muzny D."/>
            <person name="Qin X."/>
            <person name="Buhay C."/>
            <person name="Dugan-Rocha S."/>
            <person name="Ding Y."/>
            <person name="Chen G."/>
            <person name="Hawes A."/>
            <person name="Holder M."/>
            <person name="Jhangiani S."/>
            <person name="Johnson A."/>
            <person name="Khan Z."/>
            <person name="Li Z."/>
            <person name="Liu W."/>
            <person name="Liu X."/>
            <person name="Perez L."/>
            <person name="Shen H."/>
            <person name="Wang Q."/>
            <person name="Watt J."/>
            <person name="Xi L."/>
            <person name="Xin Y."/>
            <person name="Zhou J."/>
            <person name="Deng J."/>
            <person name="Jiang H."/>
            <person name="Liu Y."/>
            <person name="Qu J."/>
            <person name="Song X.-Z."/>
            <person name="Zhang L."/>
            <person name="Villasana D."/>
            <person name="Johnson A."/>
            <person name="Liu J."/>
            <person name="Liyanage D."/>
            <person name="Lorensuhewa L."/>
            <person name="Robinson T."/>
            <person name="Song A."/>
            <person name="Song B.-B."/>
            <person name="Dinh H."/>
            <person name="Thornton R."/>
            <person name="Coyle M."/>
            <person name="Francisco L."/>
            <person name="Jackson L."/>
            <person name="Javaid M."/>
            <person name="Korchina V."/>
            <person name="Kovar C."/>
            <person name="Mata R."/>
            <person name="Mathew T."/>
            <person name="Ngo R."/>
            <person name="Nguyen L."/>
            <person name="Nguyen N."/>
            <person name="Okwuonu G."/>
            <person name="Ongeri F."/>
            <person name="Pham C."/>
            <person name="Simmons D."/>
            <person name="Wilczek-Boney K."/>
            <person name="Hale W."/>
            <person name="Jakkamsetti A."/>
            <person name="Pham P."/>
            <person name="Ruth R."/>
            <person name="San Lucas F."/>
            <person name="Warren J."/>
            <person name="Zhang J."/>
            <person name="Zhao Z."/>
            <person name="Zhou C."/>
            <person name="Zhu D."/>
            <person name="Lee S."/>
            <person name="Bess C."/>
            <person name="Blankenburg K."/>
            <person name="Forbes L."/>
            <person name="Fu Q."/>
            <person name="Gubbala S."/>
            <person name="Hirani K."/>
            <person name="Jayaseelan J.C."/>
            <person name="Lara F."/>
            <person name="Munidasa M."/>
            <person name="Palculict T."/>
            <person name="Patil S."/>
            <person name="Pu L.-L."/>
            <person name="Saada N."/>
            <person name="Tang L."/>
            <person name="Weissenberger G."/>
            <person name="Zhu Y."/>
            <person name="Hemphill L."/>
            <person name="Shang Y."/>
            <person name="Youmans B."/>
            <person name="Ayvaz T."/>
            <person name="Ross M."/>
            <person name="Santibanez J."/>
            <person name="Aqrawi P."/>
            <person name="Gross S."/>
            <person name="Joshi V."/>
            <person name="Fowler G."/>
            <person name="Nazareth L."/>
            <person name="Reid J."/>
            <person name="Worley K."/>
            <person name="Petrosino J."/>
            <person name="Highlander S."/>
            <person name="Gibbs R."/>
        </authorList>
    </citation>
    <scope>NUCLEOTIDE SEQUENCE [LARGE SCALE GENOMIC DNA]</scope>
    <source>
        <strain evidence="2">DSM 15272</strain>
    </source>
</reference>
<sequence>MGPVRLDVVWQAVLDVVAAGPSGSLRVVDLGGGTGADAVRLARLGHRLTVVDSSPDALASLHRRSVEAGVEDLVTAVAGDLEDLGAAVPDGEADLVLCHGVLEHVDRPATVLSAVPAMLRPGGLLSVLVPGRNAAVLTRAMAGDLAAASRLHDRSAADWDLRRDGPRRFVTAEVEALVGGCGLSVVRHVGRRVVSDLVPSTVVDGDAAQRAALMDLERLLGASEDFTAFSGGLQTIARLDLSQSSPPGGNRAAL</sequence>
<comment type="caution">
    <text evidence="2">The sequence shown here is derived from an EMBL/GenBank/DDBJ whole genome shotgun (WGS) entry which is preliminary data.</text>
</comment>
<keyword evidence="3" id="KW-1185">Reference proteome</keyword>
<dbReference type="EMBL" id="ACLF03000004">
    <property type="protein sequence ID" value="EFQ83401.1"/>
    <property type="molecule type" value="Genomic_DNA"/>
</dbReference>
<dbReference type="GO" id="GO:0008757">
    <property type="term" value="F:S-adenosylmethionine-dependent methyltransferase activity"/>
    <property type="evidence" value="ECO:0007669"/>
    <property type="project" value="InterPro"/>
</dbReference>
<dbReference type="OrthoDB" id="3366024at2"/>
<dbReference type="CDD" id="cd02440">
    <property type="entry name" value="AdoMet_MTases"/>
    <property type="match status" value="1"/>
</dbReference>
<dbReference type="AlphaFoldDB" id="E2SAK5"/>
<dbReference type="RefSeq" id="WP_007078085.1">
    <property type="nucleotide sequence ID" value="NZ_CM001024.1"/>
</dbReference>
<evidence type="ECO:0000313" key="2">
    <source>
        <dbReference type="EMBL" id="EFQ83401.1"/>
    </source>
</evidence>
<feature type="domain" description="Methyltransferase type 11" evidence="1">
    <location>
        <begin position="28"/>
        <end position="126"/>
    </location>
</feature>
<dbReference type="STRING" id="585531.HMPREF0063_11063"/>
<accession>E2SAK5</accession>
<dbReference type="InterPro" id="IPR013216">
    <property type="entry name" value="Methyltransf_11"/>
</dbReference>
<organism evidence="2 3">
    <name type="scientific">Aeromicrobium marinum DSM 15272</name>
    <dbReference type="NCBI Taxonomy" id="585531"/>
    <lineage>
        <taxon>Bacteria</taxon>
        <taxon>Bacillati</taxon>
        <taxon>Actinomycetota</taxon>
        <taxon>Actinomycetes</taxon>
        <taxon>Propionibacteriales</taxon>
        <taxon>Nocardioidaceae</taxon>
        <taxon>Aeromicrobium</taxon>
    </lineage>
</organism>
<name>E2SAK5_9ACTN</name>
<protein>
    <submittedName>
        <fullName evidence="2">Methyltransferase domain protein</fullName>
    </submittedName>
</protein>